<proteinExistence type="inferred from homology"/>
<feature type="transmembrane region" description="Helical" evidence="6">
    <location>
        <begin position="215"/>
        <end position="235"/>
    </location>
</feature>
<dbReference type="RefSeq" id="WP_082605203.1">
    <property type="nucleotide sequence ID" value="NZ_AZFC01000037.1"/>
</dbReference>
<keyword evidence="3 6" id="KW-0812">Transmembrane</keyword>
<evidence type="ECO:0000259" key="7">
    <source>
        <dbReference type="Pfam" id="PF00892"/>
    </source>
</evidence>
<feature type="transmembrane region" description="Helical" evidence="6">
    <location>
        <begin position="92"/>
        <end position="115"/>
    </location>
</feature>
<evidence type="ECO:0000256" key="3">
    <source>
        <dbReference type="ARBA" id="ARBA00022692"/>
    </source>
</evidence>
<dbReference type="EMBL" id="AZFC01000037">
    <property type="protein sequence ID" value="KRL46267.1"/>
    <property type="molecule type" value="Genomic_DNA"/>
</dbReference>
<feature type="domain" description="EamA" evidence="7">
    <location>
        <begin position="8"/>
        <end position="141"/>
    </location>
</feature>
<dbReference type="SUPFAM" id="SSF103481">
    <property type="entry name" value="Multidrug resistance efflux transporter EmrE"/>
    <property type="match status" value="2"/>
</dbReference>
<dbReference type="InterPro" id="IPR050638">
    <property type="entry name" value="AA-Vitamin_Transporters"/>
</dbReference>
<dbReference type="Pfam" id="PF00892">
    <property type="entry name" value="EamA"/>
    <property type="match status" value="2"/>
</dbReference>
<dbReference type="InterPro" id="IPR000620">
    <property type="entry name" value="EamA_dom"/>
</dbReference>
<dbReference type="PATRIC" id="fig|1423805.4.peg.751"/>
<evidence type="ECO:0000313" key="8">
    <source>
        <dbReference type="EMBL" id="KRL46267.1"/>
    </source>
</evidence>
<evidence type="ECO:0000256" key="1">
    <source>
        <dbReference type="ARBA" id="ARBA00004127"/>
    </source>
</evidence>
<organism evidence="8 9">
    <name type="scientific">Levilactobacillus spicheri DSM 15429</name>
    <dbReference type="NCBI Taxonomy" id="1423805"/>
    <lineage>
        <taxon>Bacteria</taxon>
        <taxon>Bacillati</taxon>
        <taxon>Bacillota</taxon>
        <taxon>Bacilli</taxon>
        <taxon>Lactobacillales</taxon>
        <taxon>Lactobacillaceae</taxon>
        <taxon>Levilactobacillus</taxon>
    </lineage>
</organism>
<dbReference type="AlphaFoldDB" id="A0A0R1QYC0"/>
<feature type="transmembrane region" description="Helical" evidence="6">
    <location>
        <begin position="37"/>
        <end position="57"/>
    </location>
</feature>
<evidence type="ECO:0000256" key="6">
    <source>
        <dbReference type="SAM" id="Phobius"/>
    </source>
</evidence>
<dbReference type="PANTHER" id="PTHR32322">
    <property type="entry name" value="INNER MEMBRANE TRANSPORTER"/>
    <property type="match status" value="1"/>
</dbReference>
<comment type="similarity">
    <text evidence="2">Belongs to the EamA transporter family.</text>
</comment>
<feature type="transmembrane region" description="Helical" evidence="6">
    <location>
        <begin position="69"/>
        <end position="86"/>
    </location>
</feature>
<evidence type="ECO:0000313" key="9">
    <source>
        <dbReference type="Proteomes" id="UP000051835"/>
    </source>
</evidence>
<feature type="transmembrane region" description="Helical" evidence="6">
    <location>
        <begin position="183"/>
        <end position="203"/>
    </location>
</feature>
<feature type="transmembrane region" description="Helical" evidence="6">
    <location>
        <begin position="151"/>
        <end position="171"/>
    </location>
</feature>
<dbReference type="GO" id="GO:0016020">
    <property type="term" value="C:membrane"/>
    <property type="evidence" value="ECO:0007669"/>
    <property type="project" value="UniProtKB-SubCell"/>
</dbReference>
<evidence type="ECO:0000256" key="4">
    <source>
        <dbReference type="ARBA" id="ARBA00022989"/>
    </source>
</evidence>
<accession>A0A0R1QYC0</accession>
<protein>
    <recommendedName>
        <fullName evidence="7">EamA domain-containing protein</fullName>
    </recommendedName>
</protein>
<keyword evidence="5 6" id="KW-0472">Membrane</keyword>
<feature type="domain" description="EamA" evidence="7">
    <location>
        <begin position="152"/>
        <end position="268"/>
    </location>
</feature>
<evidence type="ECO:0000256" key="5">
    <source>
        <dbReference type="ARBA" id="ARBA00023136"/>
    </source>
</evidence>
<sequence length="296" mass="32031">MQKKQKLLGAFLLSLAASIWGGMFVVVKSVVTTLPPVQLVWCRYLVAVIVLFGYTRIHPITWHWDRRNLGLIVLIGLIGDTLSIVTQETGTWLASAQLGSVITTATPAFMVLFSWPLLHERPQGGDLISLLLATGGVVLIVGTQFSGRHVLLGALLLFVAGLTWALMSVLVRLVAPQYDVIQVTWLAAVVAVVALTPIVIGQGRLLTAIHWATPSLGLSIFYLGAISTALAFVLWNQGLRLLNSSLAGLFFLCQPVVGALLGWFFLGVRRRDPPDFSGDGRRNSLASRLGLAPNFT</sequence>
<dbReference type="PANTHER" id="PTHR32322:SF2">
    <property type="entry name" value="EAMA DOMAIN-CONTAINING PROTEIN"/>
    <property type="match status" value="1"/>
</dbReference>
<dbReference type="Proteomes" id="UP000051835">
    <property type="component" value="Unassembled WGS sequence"/>
</dbReference>
<keyword evidence="4 6" id="KW-1133">Transmembrane helix</keyword>
<evidence type="ECO:0000256" key="2">
    <source>
        <dbReference type="ARBA" id="ARBA00007362"/>
    </source>
</evidence>
<gene>
    <name evidence="8" type="ORF">FD37_GL000735</name>
</gene>
<dbReference type="InterPro" id="IPR037185">
    <property type="entry name" value="EmrE-like"/>
</dbReference>
<comment type="caution">
    <text evidence="8">The sequence shown here is derived from an EMBL/GenBank/DDBJ whole genome shotgun (WGS) entry which is preliminary data.</text>
</comment>
<comment type="subcellular location">
    <subcellularLocation>
        <location evidence="1">Endomembrane system</location>
        <topology evidence="1">Multi-pass membrane protein</topology>
    </subcellularLocation>
</comment>
<feature type="transmembrane region" description="Helical" evidence="6">
    <location>
        <begin position="127"/>
        <end position="145"/>
    </location>
</feature>
<name>A0A0R1QYC0_9LACO</name>
<reference evidence="8 9" key="1">
    <citation type="journal article" date="2015" name="Genome Announc.">
        <title>Expanding the biotechnology potential of lactobacilli through comparative genomics of 213 strains and associated genera.</title>
        <authorList>
            <person name="Sun Z."/>
            <person name="Harris H.M."/>
            <person name="McCann A."/>
            <person name="Guo C."/>
            <person name="Argimon S."/>
            <person name="Zhang W."/>
            <person name="Yang X."/>
            <person name="Jeffery I.B."/>
            <person name="Cooney J.C."/>
            <person name="Kagawa T.F."/>
            <person name="Liu W."/>
            <person name="Song Y."/>
            <person name="Salvetti E."/>
            <person name="Wrobel A."/>
            <person name="Rasinkangas P."/>
            <person name="Parkhill J."/>
            <person name="Rea M.C."/>
            <person name="O'Sullivan O."/>
            <person name="Ritari J."/>
            <person name="Douillard F.P."/>
            <person name="Paul Ross R."/>
            <person name="Yang R."/>
            <person name="Briner A.E."/>
            <person name="Felis G.E."/>
            <person name="de Vos W.M."/>
            <person name="Barrangou R."/>
            <person name="Klaenhammer T.R."/>
            <person name="Caufield P.W."/>
            <person name="Cui Y."/>
            <person name="Zhang H."/>
            <person name="O'Toole P.W."/>
        </authorList>
    </citation>
    <scope>NUCLEOTIDE SEQUENCE [LARGE SCALE GENOMIC DNA]</scope>
    <source>
        <strain evidence="8 9">DSM 15429</strain>
    </source>
</reference>
<feature type="transmembrane region" description="Helical" evidence="6">
    <location>
        <begin position="247"/>
        <end position="266"/>
    </location>
</feature>